<reference evidence="1" key="1">
    <citation type="submission" date="2023-05" db="EMBL/GenBank/DDBJ databases">
        <authorList>
            <consortium name="ELIXIR-Norway"/>
        </authorList>
    </citation>
    <scope>NUCLEOTIDE SEQUENCE</scope>
</reference>
<name>A0AC60A7X0_RANTA</name>
<gene>
    <name evidence="1" type="ORF">MRATA1EN22A_LOCUS27989</name>
</gene>
<evidence type="ECO:0000313" key="1">
    <source>
        <dbReference type="EMBL" id="CAN0569524.1"/>
    </source>
</evidence>
<reference evidence="1" key="2">
    <citation type="submission" date="2025-03" db="EMBL/GenBank/DDBJ databases">
        <authorList>
            <consortium name="ELIXIR-Norway"/>
            <consortium name="Elixir Norway"/>
        </authorList>
    </citation>
    <scope>NUCLEOTIDE SEQUENCE</scope>
</reference>
<proteinExistence type="predicted"/>
<protein>
    <submittedName>
        <fullName evidence="1">Uncharacterized protein</fullName>
    </submittedName>
</protein>
<accession>A0AC60A7X0</accession>
<organism evidence="1 2">
    <name type="scientific">Rangifer tarandus platyrhynchus</name>
    <name type="common">Svalbard reindeer</name>
    <dbReference type="NCBI Taxonomy" id="3082113"/>
    <lineage>
        <taxon>Eukaryota</taxon>
        <taxon>Metazoa</taxon>
        <taxon>Chordata</taxon>
        <taxon>Craniata</taxon>
        <taxon>Vertebrata</taxon>
        <taxon>Euteleostomi</taxon>
        <taxon>Mammalia</taxon>
        <taxon>Eutheria</taxon>
        <taxon>Laurasiatheria</taxon>
        <taxon>Artiodactyla</taxon>
        <taxon>Ruminantia</taxon>
        <taxon>Pecora</taxon>
        <taxon>Cervidae</taxon>
        <taxon>Odocoileinae</taxon>
        <taxon>Rangifer</taxon>
    </lineage>
</organism>
<evidence type="ECO:0000313" key="2">
    <source>
        <dbReference type="Proteomes" id="UP001162501"/>
    </source>
</evidence>
<dbReference type="Proteomes" id="UP001162501">
    <property type="component" value="Chromosome 9"/>
</dbReference>
<sequence>MSSWQLNLPLQSLEQMDRIFVIFISDGNRRHVLGYSSSSLYPLLWRCEGWCWLHGSEFRIDWERGLLPCLCLSHPYKHMHAHTHARMHIGLEFGEFGVLKLRLPGPGSACTSSLGTNGQILVCNWWVGERDQELHD</sequence>
<dbReference type="EMBL" id="OX596093">
    <property type="protein sequence ID" value="CAN0569524.1"/>
    <property type="molecule type" value="Genomic_DNA"/>
</dbReference>